<comment type="similarity">
    <text evidence="1">Belongs to the membrane fusion protein (MFP) (TC 8.A.1) family.</text>
</comment>
<dbReference type="InterPro" id="IPR006143">
    <property type="entry name" value="RND_pump_MFP"/>
</dbReference>
<proteinExistence type="inferred from homology"/>
<accession>A0A401G1E6</accession>
<keyword evidence="7" id="KW-1185">Reference proteome</keyword>
<evidence type="ECO:0000256" key="2">
    <source>
        <dbReference type="SAM" id="Coils"/>
    </source>
</evidence>
<dbReference type="GO" id="GO:0015562">
    <property type="term" value="F:efflux transmembrane transporter activity"/>
    <property type="evidence" value="ECO:0007669"/>
    <property type="project" value="TreeGrafter"/>
</dbReference>
<dbReference type="InterPro" id="IPR058625">
    <property type="entry name" value="MdtA-like_BSH"/>
</dbReference>
<dbReference type="EMBL" id="BEXT01000001">
    <property type="protein sequence ID" value="GBC63031.1"/>
    <property type="molecule type" value="Genomic_DNA"/>
</dbReference>
<reference evidence="7" key="1">
    <citation type="submission" date="2017-11" db="EMBL/GenBank/DDBJ databases">
        <authorList>
            <person name="Watanabe M."/>
            <person name="Kojima H."/>
        </authorList>
    </citation>
    <scope>NUCLEOTIDE SEQUENCE [LARGE SCALE GENOMIC DNA]</scope>
    <source>
        <strain evidence="7">Tokyo 01</strain>
    </source>
</reference>
<dbReference type="Gene3D" id="1.10.287.470">
    <property type="entry name" value="Helix hairpin bin"/>
    <property type="match status" value="1"/>
</dbReference>
<keyword evidence="4" id="KW-0812">Transmembrane</keyword>
<dbReference type="PANTHER" id="PTHR30469:SF12">
    <property type="entry name" value="MULTIDRUG RESISTANCE PROTEIN MDTA"/>
    <property type="match status" value="1"/>
</dbReference>
<evidence type="ECO:0000313" key="6">
    <source>
        <dbReference type="EMBL" id="GBC63031.1"/>
    </source>
</evidence>
<dbReference type="OrthoDB" id="9806939at2"/>
<feature type="region of interest" description="Disordered" evidence="3">
    <location>
        <begin position="1"/>
        <end position="22"/>
    </location>
</feature>
<dbReference type="PANTHER" id="PTHR30469">
    <property type="entry name" value="MULTIDRUG RESISTANCE PROTEIN MDTA"/>
    <property type="match status" value="1"/>
</dbReference>
<keyword evidence="4" id="KW-1133">Transmembrane helix</keyword>
<comment type="caution">
    <text evidence="6">The sequence shown here is derived from an EMBL/GenBank/DDBJ whole genome shotgun (WGS) entry which is preliminary data.</text>
</comment>
<dbReference type="AlphaFoldDB" id="A0A401G1E6"/>
<dbReference type="Pfam" id="PF25917">
    <property type="entry name" value="BSH_RND"/>
    <property type="match status" value="1"/>
</dbReference>
<evidence type="ECO:0000313" key="7">
    <source>
        <dbReference type="Proteomes" id="UP000288096"/>
    </source>
</evidence>
<feature type="domain" description="Multidrug resistance protein MdtA-like barrel-sandwich hybrid" evidence="5">
    <location>
        <begin position="97"/>
        <end position="239"/>
    </location>
</feature>
<evidence type="ECO:0000256" key="1">
    <source>
        <dbReference type="ARBA" id="ARBA00009477"/>
    </source>
</evidence>
<evidence type="ECO:0000256" key="4">
    <source>
        <dbReference type="SAM" id="Phobius"/>
    </source>
</evidence>
<reference evidence="7" key="2">
    <citation type="submission" date="2019-01" db="EMBL/GenBank/DDBJ databases">
        <title>Genome sequence of Desulfonema ishimotonii strain Tokyo 01.</title>
        <authorList>
            <person name="Fukui M."/>
        </authorList>
    </citation>
    <scope>NUCLEOTIDE SEQUENCE [LARGE SCALE GENOMIC DNA]</scope>
    <source>
        <strain evidence="7">Tokyo 01</strain>
    </source>
</reference>
<organism evidence="6 7">
    <name type="scientific">Desulfonema ishimotonii</name>
    <dbReference type="NCBI Taxonomy" id="45657"/>
    <lineage>
        <taxon>Bacteria</taxon>
        <taxon>Pseudomonadati</taxon>
        <taxon>Thermodesulfobacteriota</taxon>
        <taxon>Desulfobacteria</taxon>
        <taxon>Desulfobacterales</taxon>
        <taxon>Desulfococcaceae</taxon>
        <taxon>Desulfonema</taxon>
    </lineage>
</organism>
<keyword evidence="4" id="KW-0472">Membrane</keyword>
<dbReference type="Proteomes" id="UP000288096">
    <property type="component" value="Unassembled WGS sequence"/>
</dbReference>
<dbReference type="Gene3D" id="2.40.50.100">
    <property type="match status" value="1"/>
</dbReference>
<dbReference type="RefSeq" id="WP_124330151.1">
    <property type="nucleotide sequence ID" value="NZ_BEXT01000001.1"/>
</dbReference>
<keyword evidence="2" id="KW-0175">Coiled coil</keyword>
<dbReference type="NCBIfam" id="TIGR01730">
    <property type="entry name" value="RND_mfp"/>
    <property type="match status" value="1"/>
</dbReference>
<evidence type="ECO:0000259" key="5">
    <source>
        <dbReference type="Pfam" id="PF25917"/>
    </source>
</evidence>
<sequence>MQDQHNISPKPSDKNGFSELSPSRRRMRRTIKILLPLLVLSAGIAGAAYIKKSGPKPRKRPPAKAETLVRVMPLRATAERVVVRAMGTVIPARELVLRPRVSGEITDVHPEFTEGGFLKAGEEVLRIDPEDYRLVFEQKQSQVVSANYALKLELGHQDVAKREWQLINGGRKAKATDRELALRKPHLQKARADVAAARAELEQARLNLDRTRVLAPFNAVIQSRNVEIGSQVSAQGQLAELVGTDEYRVQVSVPPDRLRWITIPRKAGENGSEVRIRYGDGNYERTGHVIRLLSGLAAEGRMARLLVSVSDPLNLETPETRQLPLLIGDYVRVEIAGRALEDVFRIPRAALRDDARVWIAGADGLLSIRTVETVWRDRETVLVKSGLRDGERLILSEISAPVDGMRVRVEGSDQNKGGKNAPGTGKRKG</sequence>
<protein>
    <submittedName>
        <fullName evidence="6">Efflux RND transporter periplasmic adaptor subun it</fullName>
    </submittedName>
</protein>
<gene>
    <name evidence="6" type="ORF">DENIS_4020</name>
</gene>
<dbReference type="SUPFAM" id="SSF111369">
    <property type="entry name" value="HlyD-like secretion proteins"/>
    <property type="match status" value="1"/>
</dbReference>
<dbReference type="Gene3D" id="2.40.420.20">
    <property type="match status" value="1"/>
</dbReference>
<feature type="coiled-coil region" evidence="2">
    <location>
        <begin position="187"/>
        <end position="214"/>
    </location>
</feature>
<dbReference type="GO" id="GO:1990281">
    <property type="term" value="C:efflux pump complex"/>
    <property type="evidence" value="ECO:0007669"/>
    <property type="project" value="TreeGrafter"/>
</dbReference>
<evidence type="ECO:0000256" key="3">
    <source>
        <dbReference type="SAM" id="MobiDB-lite"/>
    </source>
</evidence>
<name>A0A401G1E6_9BACT</name>
<feature type="region of interest" description="Disordered" evidence="3">
    <location>
        <begin position="410"/>
        <end position="429"/>
    </location>
</feature>
<dbReference type="Gene3D" id="2.40.30.170">
    <property type="match status" value="1"/>
</dbReference>
<feature type="transmembrane region" description="Helical" evidence="4">
    <location>
        <begin position="33"/>
        <end position="50"/>
    </location>
</feature>